<comment type="similarity">
    <text evidence="2">Belongs to the major facilitator superfamily. Bcr/CmlA family.</text>
</comment>
<evidence type="ECO:0000313" key="10">
    <source>
        <dbReference type="EMBL" id="PJR04515.1"/>
    </source>
</evidence>
<keyword evidence="5 8" id="KW-0812">Transmembrane</keyword>
<feature type="transmembrane region" description="Helical" evidence="8">
    <location>
        <begin position="135"/>
        <end position="160"/>
    </location>
</feature>
<feature type="transmembrane region" description="Helical" evidence="8">
    <location>
        <begin position="306"/>
        <end position="325"/>
    </location>
</feature>
<evidence type="ECO:0000256" key="3">
    <source>
        <dbReference type="ARBA" id="ARBA00022448"/>
    </source>
</evidence>
<dbReference type="AlphaFoldDB" id="A0A2M9R6W7"/>
<proteinExistence type="inferred from homology"/>
<evidence type="ECO:0000256" key="7">
    <source>
        <dbReference type="ARBA" id="ARBA00023136"/>
    </source>
</evidence>
<keyword evidence="11" id="KW-1185">Reference proteome</keyword>
<dbReference type="SUPFAM" id="SSF103473">
    <property type="entry name" value="MFS general substrate transporter"/>
    <property type="match status" value="1"/>
</dbReference>
<gene>
    <name evidence="10" type="ORF">CDL10_08155</name>
</gene>
<dbReference type="Pfam" id="PF07690">
    <property type="entry name" value="MFS_1"/>
    <property type="match status" value="1"/>
</dbReference>
<dbReference type="CDD" id="cd17320">
    <property type="entry name" value="MFS_MdfA_MDR_like"/>
    <property type="match status" value="1"/>
</dbReference>
<feature type="transmembrane region" description="Helical" evidence="8">
    <location>
        <begin position="346"/>
        <end position="366"/>
    </location>
</feature>
<evidence type="ECO:0000313" key="11">
    <source>
        <dbReference type="Proteomes" id="UP000231960"/>
    </source>
</evidence>
<dbReference type="InterPro" id="IPR011701">
    <property type="entry name" value="MFS"/>
</dbReference>
<comment type="caution">
    <text evidence="10">The sequence shown here is derived from an EMBL/GenBank/DDBJ whole genome shotgun (WGS) entry which is preliminary data.</text>
</comment>
<feature type="transmembrane region" description="Helical" evidence="8">
    <location>
        <begin position="102"/>
        <end position="123"/>
    </location>
</feature>
<protein>
    <recommendedName>
        <fullName evidence="9">Major facilitator superfamily (MFS) profile domain-containing protein</fullName>
    </recommendedName>
</protein>
<feature type="transmembrane region" description="Helical" evidence="8">
    <location>
        <begin position="215"/>
        <end position="239"/>
    </location>
</feature>
<comment type="subcellular location">
    <subcellularLocation>
        <location evidence="1">Cell membrane</location>
        <topology evidence="1">Multi-pass membrane protein</topology>
    </subcellularLocation>
</comment>
<dbReference type="GO" id="GO:0042910">
    <property type="term" value="F:xenobiotic transmembrane transporter activity"/>
    <property type="evidence" value="ECO:0007669"/>
    <property type="project" value="InterPro"/>
</dbReference>
<feature type="domain" description="Major facilitator superfamily (MFS) profile" evidence="9">
    <location>
        <begin position="11"/>
        <end position="393"/>
    </location>
</feature>
<evidence type="ECO:0000256" key="8">
    <source>
        <dbReference type="SAM" id="Phobius"/>
    </source>
</evidence>
<dbReference type="PANTHER" id="PTHR23502:SF132">
    <property type="entry name" value="POLYAMINE TRANSPORTER 2-RELATED"/>
    <property type="match status" value="1"/>
</dbReference>
<dbReference type="OrthoDB" id="9800416at2"/>
<dbReference type="InterPro" id="IPR004812">
    <property type="entry name" value="Efflux_drug-R_Bcr/CmlA"/>
</dbReference>
<dbReference type="GO" id="GO:0005886">
    <property type="term" value="C:plasma membrane"/>
    <property type="evidence" value="ECO:0007669"/>
    <property type="project" value="UniProtKB-SubCell"/>
</dbReference>
<accession>A0A2M9R6W7</accession>
<feature type="transmembrane region" description="Helical" evidence="8">
    <location>
        <begin position="46"/>
        <end position="65"/>
    </location>
</feature>
<keyword evidence="3" id="KW-0813">Transport</keyword>
<evidence type="ECO:0000259" key="9">
    <source>
        <dbReference type="PROSITE" id="PS50850"/>
    </source>
</evidence>
<dbReference type="NCBIfam" id="TIGR00710">
    <property type="entry name" value="efflux_Bcr_CflA"/>
    <property type="match status" value="1"/>
</dbReference>
<reference evidence="10 11" key="1">
    <citation type="submission" date="2017-06" db="EMBL/GenBank/DDBJ databases">
        <title>Description of Avrilella dinanensis gen. nov. sp. nov.</title>
        <authorList>
            <person name="Leyer C."/>
            <person name="Sassi M."/>
            <person name="Minet J."/>
            <person name="Kayal S."/>
            <person name="Cattoir V."/>
        </authorList>
    </citation>
    <scope>NUCLEOTIDE SEQUENCE [LARGE SCALE GENOMIC DNA]</scope>
    <source>
        <strain evidence="10 11">UR159</strain>
    </source>
</reference>
<evidence type="ECO:0000256" key="4">
    <source>
        <dbReference type="ARBA" id="ARBA00022475"/>
    </source>
</evidence>
<organism evidence="10 11">
    <name type="scientific">Avrilella dinanensis</name>
    <dbReference type="NCBI Taxonomy" id="2008672"/>
    <lineage>
        <taxon>Bacteria</taxon>
        <taxon>Pseudomonadati</taxon>
        <taxon>Bacteroidota</taxon>
        <taxon>Flavobacteriia</taxon>
        <taxon>Flavobacteriales</taxon>
        <taxon>Flavobacteriaceae</taxon>
        <taxon>Avrilella</taxon>
    </lineage>
</organism>
<evidence type="ECO:0000256" key="6">
    <source>
        <dbReference type="ARBA" id="ARBA00022989"/>
    </source>
</evidence>
<evidence type="ECO:0000256" key="1">
    <source>
        <dbReference type="ARBA" id="ARBA00004651"/>
    </source>
</evidence>
<dbReference type="RefSeq" id="WP_100678074.1">
    <property type="nucleotide sequence ID" value="NZ_NIPO01000001.1"/>
</dbReference>
<keyword evidence="4" id="KW-1003">Cell membrane</keyword>
<feature type="transmembrane region" description="Helical" evidence="8">
    <location>
        <begin position="9"/>
        <end position="26"/>
    </location>
</feature>
<feature type="transmembrane region" description="Helical" evidence="8">
    <location>
        <begin position="77"/>
        <end position="96"/>
    </location>
</feature>
<dbReference type="EMBL" id="NIPO01000001">
    <property type="protein sequence ID" value="PJR04515.1"/>
    <property type="molecule type" value="Genomic_DNA"/>
</dbReference>
<feature type="transmembrane region" description="Helical" evidence="8">
    <location>
        <begin position="166"/>
        <end position="185"/>
    </location>
</feature>
<dbReference type="GO" id="GO:1990961">
    <property type="term" value="P:xenobiotic detoxification by transmembrane export across the plasma membrane"/>
    <property type="evidence" value="ECO:0007669"/>
    <property type="project" value="InterPro"/>
</dbReference>
<evidence type="ECO:0000256" key="5">
    <source>
        <dbReference type="ARBA" id="ARBA00022692"/>
    </source>
</evidence>
<sequence>MKQHKINKTFLIILLGILAAIGPFTIDMYLPAFGKIAESFGTDESHVAFTLTSYFFGIAIGQLIYGPVVDKYGRKKPLLFGLFLYVVSALGCAVSYSIEMMIIMRLFQALGGCVGMVASVSIISDVYEVDQRARAFSSIMLVMGIAPLIAPSLGSLFLVIASWEYIFYFLTAFALLVWVLIYVFLPETSGYIHNKPLKIKTIAINYKTVIQNKVFFNYTLAGSLSMAILFAYISSASYIFLNHYGLSEEKFSVLFAINASGLIIGNFLNGRLTKYYHYLTMAKYASVLLLIVSGFIFSLFSFQDNVSYTITVASLVSIMFLVGFINPNATAASISPFTANTGTASALSGAVRMGIGSVIAAVMGILPVISPQTMFTTIACLSLLTMIFLWKKV</sequence>
<dbReference type="InterPro" id="IPR036259">
    <property type="entry name" value="MFS_trans_sf"/>
</dbReference>
<feature type="transmembrane region" description="Helical" evidence="8">
    <location>
        <begin position="251"/>
        <end position="269"/>
    </location>
</feature>
<dbReference type="PANTHER" id="PTHR23502">
    <property type="entry name" value="MAJOR FACILITATOR SUPERFAMILY"/>
    <property type="match status" value="1"/>
</dbReference>
<dbReference type="Proteomes" id="UP000231960">
    <property type="component" value="Unassembled WGS sequence"/>
</dbReference>
<feature type="transmembrane region" description="Helical" evidence="8">
    <location>
        <begin position="372"/>
        <end position="390"/>
    </location>
</feature>
<name>A0A2M9R6W7_9FLAO</name>
<dbReference type="PROSITE" id="PS50850">
    <property type="entry name" value="MFS"/>
    <property type="match status" value="1"/>
</dbReference>
<dbReference type="Gene3D" id="1.20.1720.10">
    <property type="entry name" value="Multidrug resistance protein D"/>
    <property type="match status" value="1"/>
</dbReference>
<keyword evidence="6 8" id="KW-1133">Transmembrane helix</keyword>
<keyword evidence="7 8" id="KW-0472">Membrane</keyword>
<feature type="transmembrane region" description="Helical" evidence="8">
    <location>
        <begin position="281"/>
        <end position="300"/>
    </location>
</feature>
<dbReference type="InterPro" id="IPR020846">
    <property type="entry name" value="MFS_dom"/>
</dbReference>
<evidence type="ECO:0000256" key="2">
    <source>
        <dbReference type="ARBA" id="ARBA00006236"/>
    </source>
</evidence>